<dbReference type="RefSeq" id="WP_161431621.1">
    <property type="nucleotide sequence ID" value="NZ_WUTT01000001.1"/>
</dbReference>
<protein>
    <recommendedName>
        <fullName evidence="3">Thermostable hemolysin</fullName>
    </recommendedName>
</protein>
<dbReference type="Pfam" id="PF12261">
    <property type="entry name" value="T_hemolysin"/>
    <property type="match status" value="1"/>
</dbReference>
<dbReference type="AlphaFoldDB" id="A0A7X5APE0"/>
<evidence type="ECO:0008006" key="3">
    <source>
        <dbReference type="Google" id="ProtNLM"/>
    </source>
</evidence>
<keyword evidence="2" id="KW-1185">Reference proteome</keyword>
<sequence>MPEPRRLPCLPAAATPSPLQWREARHWTRRRRLEHLIRRRFAEEHGAAITQLLPRLFGLWQGERAEAAVGVRSAASGPLFQERYLDVCAERLLAERFARPVARHQVAEIGNLASRRPGLQRMLFLHLVDQLGREGIGWLLFTATPEVANGIRRLGLTLEPVMVADPARLGAEQASWGRYYERRPWVMAGDLRRAHRELGERGLLPSSLPRPAEVAHAHLA</sequence>
<dbReference type="InterPro" id="IPR022050">
    <property type="entry name" value="T_hemolysin"/>
</dbReference>
<dbReference type="EMBL" id="WUTT01000001">
    <property type="protein sequence ID" value="NAW34324.1"/>
    <property type="molecule type" value="Genomic_DNA"/>
</dbReference>
<gene>
    <name evidence="1" type="ORF">GRB96_07825</name>
</gene>
<dbReference type="Proteomes" id="UP000487929">
    <property type="component" value="Unassembled WGS sequence"/>
</dbReference>
<dbReference type="OrthoDB" id="7432757at2"/>
<accession>A0A7X5APE0</accession>
<evidence type="ECO:0000313" key="1">
    <source>
        <dbReference type="EMBL" id="NAW34324.1"/>
    </source>
</evidence>
<reference evidence="1 2" key="1">
    <citation type="submission" date="2019-12" db="EMBL/GenBank/DDBJ databases">
        <title>Draft genome sequencing of Halomonas alimentaria DSM 15356.</title>
        <authorList>
            <person name="Pandiyan K."/>
            <person name="Kushwaha P."/>
            <person name="Gowdham M."/>
            <person name="Chakdar H."/>
            <person name="Singh A."/>
            <person name="Kumar M."/>
            <person name="Saxena A.K."/>
        </authorList>
    </citation>
    <scope>NUCLEOTIDE SEQUENCE [LARGE SCALE GENOMIC DNA]</scope>
    <source>
        <strain evidence="1 2">DSM 15356</strain>
    </source>
</reference>
<evidence type="ECO:0000313" key="2">
    <source>
        <dbReference type="Proteomes" id="UP000487929"/>
    </source>
</evidence>
<proteinExistence type="predicted"/>
<organism evidence="1 2">
    <name type="scientific">Halomonas alimentaria</name>
    <dbReference type="NCBI Taxonomy" id="147248"/>
    <lineage>
        <taxon>Bacteria</taxon>
        <taxon>Pseudomonadati</taxon>
        <taxon>Pseudomonadota</taxon>
        <taxon>Gammaproteobacteria</taxon>
        <taxon>Oceanospirillales</taxon>
        <taxon>Halomonadaceae</taxon>
        <taxon>Halomonas</taxon>
    </lineage>
</organism>
<comment type="caution">
    <text evidence="1">The sequence shown here is derived from an EMBL/GenBank/DDBJ whole genome shotgun (WGS) entry which is preliminary data.</text>
</comment>
<name>A0A7X5APE0_9GAMM</name>